<protein>
    <recommendedName>
        <fullName evidence="7">Proline--tRNA ligase</fullName>
        <ecNumber evidence="7">6.1.1.15</ecNumber>
    </recommendedName>
    <alternativeName>
        <fullName evidence="7">Prolyl-tRNA synthetase</fullName>
        <shortName evidence="7">ProRS</shortName>
    </alternativeName>
</protein>
<dbReference type="SUPFAM" id="SSF52954">
    <property type="entry name" value="Class II aaRS ABD-related"/>
    <property type="match status" value="1"/>
</dbReference>
<dbReference type="GO" id="GO:0005524">
    <property type="term" value="F:ATP binding"/>
    <property type="evidence" value="ECO:0007669"/>
    <property type="project" value="UniProtKB-UniRule"/>
</dbReference>
<comment type="catalytic activity">
    <reaction evidence="6 7">
        <text>tRNA(Pro) + L-proline + ATP = L-prolyl-tRNA(Pro) + AMP + diphosphate</text>
        <dbReference type="Rhea" id="RHEA:14305"/>
        <dbReference type="Rhea" id="RHEA-COMP:9700"/>
        <dbReference type="Rhea" id="RHEA-COMP:9702"/>
        <dbReference type="ChEBI" id="CHEBI:30616"/>
        <dbReference type="ChEBI" id="CHEBI:33019"/>
        <dbReference type="ChEBI" id="CHEBI:60039"/>
        <dbReference type="ChEBI" id="CHEBI:78442"/>
        <dbReference type="ChEBI" id="CHEBI:78532"/>
        <dbReference type="ChEBI" id="CHEBI:456215"/>
        <dbReference type="EC" id="6.1.1.15"/>
    </reaction>
</comment>
<dbReference type="Gene3D" id="3.40.50.800">
    <property type="entry name" value="Anticodon-binding domain"/>
    <property type="match status" value="1"/>
</dbReference>
<accession>A0A1F7HFV1</accession>
<comment type="subunit">
    <text evidence="7">Homodimer.</text>
</comment>
<comment type="caution">
    <text evidence="9">The sequence shown here is derived from an EMBL/GenBank/DDBJ whole genome shotgun (WGS) entry which is preliminary data.</text>
</comment>
<comment type="subcellular location">
    <subcellularLocation>
        <location evidence="7">Cytoplasm</location>
    </subcellularLocation>
</comment>
<dbReference type="InterPro" id="IPR004499">
    <property type="entry name" value="Pro-tRNA-ligase_IIa_arc-type"/>
</dbReference>
<dbReference type="SUPFAM" id="SSF64586">
    <property type="entry name" value="C-terminal domain of ProRS"/>
    <property type="match status" value="1"/>
</dbReference>
<dbReference type="InterPro" id="IPR002316">
    <property type="entry name" value="Pro-tRNA-ligase_IIa"/>
</dbReference>
<dbReference type="InterPro" id="IPR033721">
    <property type="entry name" value="ProRS_core_arch_euk"/>
</dbReference>
<dbReference type="GO" id="GO:0004827">
    <property type="term" value="F:proline-tRNA ligase activity"/>
    <property type="evidence" value="ECO:0007669"/>
    <property type="project" value="UniProtKB-UniRule"/>
</dbReference>
<dbReference type="Gene3D" id="3.30.110.30">
    <property type="entry name" value="C-terminal domain of ProRS"/>
    <property type="match status" value="1"/>
</dbReference>
<comment type="function">
    <text evidence="7">Catalyzes the attachment of proline to tRNA(Pro) in a two-step reaction: proline is first activated by ATP to form Pro-AMP and then transferred to the acceptor end of tRNA(Pro).</text>
</comment>
<evidence type="ECO:0000256" key="4">
    <source>
        <dbReference type="ARBA" id="ARBA00022917"/>
    </source>
</evidence>
<dbReference type="Pfam" id="PF00587">
    <property type="entry name" value="tRNA-synt_2b"/>
    <property type="match status" value="1"/>
</dbReference>
<dbReference type="GO" id="GO:0005737">
    <property type="term" value="C:cytoplasm"/>
    <property type="evidence" value="ECO:0007669"/>
    <property type="project" value="UniProtKB-SubCell"/>
</dbReference>
<dbReference type="PANTHER" id="PTHR43382">
    <property type="entry name" value="PROLYL-TRNA SYNTHETASE"/>
    <property type="match status" value="1"/>
</dbReference>
<reference evidence="9 10" key="1">
    <citation type="journal article" date="2016" name="Nat. Commun.">
        <title>Thousands of microbial genomes shed light on interconnected biogeochemical processes in an aquifer system.</title>
        <authorList>
            <person name="Anantharaman K."/>
            <person name="Brown C.T."/>
            <person name="Hug L.A."/>
            <person name="Sharon I."/>
            <person name="Castelle C.J."/>
            <person name="Probst A.J."/>
            <person name="Thomas B.C."/>
            <person name="Singh A."/>
            <person name="Wilkins M.J."/>
            <person name="Karaoz U."/>
            <person name="Brodie E.L."/>
            <person name="Williams K.H."/>
            <person name="Hubbard S.S."/>
            <person name="Banfield J.F."/>
        </authorList>
    </citation>
    <scope>NUCLEOTIDE SEQUENCE [LARGE SCALE GENOMIC DNA]</scope>
</reference>
<dbReference type="InterPro" id="IPR006195">
    <property type="entry name" value="aa-tRNA-synth_II"/>
</dbReference>
<dbReference type="InterPro" id="IPR002314">
    <property type="entry name" value="aa-tRNA-synt_IIb"/>
</dbReference>
<dbReference type="PRINTS" id="PR01046">
    <property type="entry name" value="TRNASYNTHPRO"/>
</dbReference>
<keyword evidence="3 7" id="KW-0067">ATP-binding</keyword>
<dbReference type="PANTHER" id="PTHR43382:SF3">
    <property type="entry name" value="PROLINE--TRNA LIGASE, CHLOROPLASTIC_MITOCHONDRIAL"/>
    <property type="match status" value="1"/>
</dbReference>
<evidence type="ECO:0000256" key="1">
    <source>
        <dbReference type="ARBA" id="ARBA00022598"/>
    </source>
</evidence>
<evidence type="ECO:0000256" key="7">
    <source>
        <dbReference type="HAMAP-Rule" id="MF_01571"/>
    </source>
</evidence>
<keyword evidence="5 7" id="KW-0030">Aminoacyl-tRNA synthetase</keyword>
<dbReference type="Pfam" id="PF09180">
    <property type="entry name" value="ProRS-C_1"/>
    <property type="match status" value="1"/>
</dbReference>
<proteinExistence type="inferred from homology"/>
<dbReference type="GO" id="GO:0017101">
    <property type="term" value="C:aminoacyl-tRNA synthetase multienzyme complex"/>
    <property type="evidence" value="ECO:0007669"/>
    <property type="project" value="TreeGrafter"/>
</dbReference>
<dbReference type="CDD" id="cd00778">
    <property type="entry name" value="ProRS_core_arch_euk"/>
    <property type="match status" value="1"/>
</dbReference>
<sequence length="483" mass="55751">MQDKKMLPKKADNISDWYLSLIERADLADYGPAKGTIVIKPYGYALWENAVHILDSWFKEAGIQNAYFPLLIPYSLLERETSHIQGFSPELAVVTHAGGKELAEPLVVRPTSETVMYEMFSKWIGSHRDLPLKINQWCNVVRWELRTFPFIRTCEFLWQEGHTAHETEEEAMEMVLQALDWYKKFYEEVFAISPYIGEKSGSERFAGAKRTFSIELVMPDGKALQGATSHYLGQNFAKPFNIQFSDRQNKLQYVHQTSWGLSTRALGGLIMTHGDDNGLILPPRIAPYQVIIITINSKDQQTAAKLRAYVRTIEDQLAKEDIRITTDSDNDKTLGYRMNEAEIKGIPVRIVVGLNEYDEKYVTLSRRDKLEEKQKVKLNGLGEYVRDVLEDIQGSLLEKSEKMKQNLTVDVNNFDEFKRVMQEERKFIRAYWDESEVTEKTIKEKTKATTRVVELEHISDTDEGPCVYTGNKARRKWLFAQAY</sequence>
<name>A0A1F7HFV1_9BACT</name>
<dbReference type="InterPro" id="IPR004154">
    <property type="entry name" value="Anticodon-bd"/>
</dbReference>
<dbReference type="AlphaFoldDB" id="A0A1F7HFV1"/>
<dbReference type="InterPro" id="IPR045864">
    <property type="entry name" value="aa-tRNA-synth_II/BPL/LPL"/>
</dbReference>
<keyword evidence="7" id="KW-0963">Cytoplasm</keyword>
<keyword evidence="1 7" id="KW-0436">Ligase</keyword>
<dbReference type="SUPFAM" id="SSF55681">
    <property type="entry name" value="Class II aaRS and biotin synthetases"/>
    <property type="match status" value="1"/>
</dbReference>
<dbReference type="FunFam" id="3.30.930.10:FF:000037">
    <property type="entry name" value="Proline--tRNA ligase"/>
    <property type="match status" value="1"/>
</dbReference>
<dbReference type="InterPro" id="IPR036621">
    <property type="entry name" value="Anticodon-bd_dom_sf"/>
</dbReference>
<dbReference type="HAMAP" id="MF_01571">
    <property type="entry name" value="Pro_tRNA_synth_type3"/>
    <property type="match status" value="1"/>
</dbReference>
<keyword evidence="2 7" id="KW-0547">Nucleotide-binding</keyword>
<dbReference type="GO" id="GO:0006433">
    <property type="term" value="P:prolyl-tRNA aminoacylation"/>
    <property type="evidence" value="ECO:0007669"/>
    <property type="project" value="UniProtKB-UniRule"/>
</dbReference>
<evidence type="ECO:0000313" key="9">
    <source>
        <dbReference type="EMBL" id="OGK29682.1"/>
    </source>
</evidence>
<dbReference type="Gene3D" id="3.30.930.10">
    <property type="entry name" value="Bira Bifunctional Protein, Domain 2"/>
    <property type="match status" value="1"/>
</dbReference>
<evidence type="ECO:0000313" key="10">
    <source>
        <dbReference type="Proteomes" id="UP000178098"/>
    </source>
</evidence>
<keyword evidence="4 7" id="KW-0648">Protein biosynthesis</keyword>
<dbReference type="Pfam" id="PF03129">
    <property type="entry name" value="HGTP_anticodon"/>
    <property type="match status" value="1"/>
</dbReference>
<dbReference type="InterPro" id="IPR017449">
    <property type="entry name" value="Pro-tRNA_synth_II"/>
</dbReference>
<evidence type="ECO:0000256" key="6">
    <source>
        <dbReference type="ARBA" id="ARBA00047671"/>
    </source>
</evidence>
<evidence type="ECO:0000256" key="2">
    <source>
        <dbReference type="ARBA" id="ARBA00022741"/>
    </source>
</evidence>
<comment type="similarity">
    <text evidence="7">Belongs to the class-II aminoacyl-tRNA synthetase family. ProS type 3 subfamily.</text>
</comment>
<dbReference type="PROSITE" id="PS50862">
    <property type="entry name" value="AA_TRNA_LIGASE_II"/>
    <property type="match status" value="1"/>
</dbReference>
<dbReference type="EC" id="6.1.1.15" evidence="7"/>
<dbReference type="NCBIfam" id="TIGR00408">
    <property type="entry name" value="proS_fam_I"/>
    <property type="match status" value="1"/>
</dbReference>
<organism evidence="9 10">
    <name type="scientific">Candidatus Roizmanbacteria bacterium RIFCSPHIGHO2_02_FULL_43_11</name>
    <dbReference type="NCBI Taxonomy" id="1802043"/>
    <lineage>
        <taxon>Bacteria</taxon>
        <taxon>Candidatus Roizmaniibacteriota</taxon>
    </lineage>
</organism>
<dbReference type="SMART" id="SM00946">
    <property type="entry name" value="ProRS-C_1"/>
    <property type="match status" value="1"/>
</dbReference>
<comment type="domain">
    <text evidence="7">Consists of three domains: the N-terminal catalytic domain, the anticodon-binding domain and the C-terminal extension.</text>
</comment>
<evidence type="ECO:0000256" key="5">
    <source>
        <dbReference type="ARBA" id="ARBA00023146"/>
    </source>
</evidence>
<gene>
    <name evidence="7" type="primary">proS</name>
    <name evidence="9" type="ORF">A3D08_03170</name>
</gene>
<evidence type="ECO:0000259" key="8">
    <source>
        <dbReference type="PROSITE" id="PS50862"/>
    </source>
</evidence>
<evidence type="ECO:0000256" key="3">
    <source>
        <dbReference type="ARBA" id="ARBA00022840"/>
    </source>
</evidence>
<feature type="domain" description="Aminoacyl-transfer RNA synthetases class-II family profile" evidence="8">
    <location>
        <begin position="16"/>
        <end position="282"/>
    </location>
</feature>
<dbReference type="InterPro" id="IPR016061">
    <property type="entry name" value="Pro-tRNA_ligase_II_C"/>
</dbReference>
<dbReference type="EMBL" id="MFZT01000041">
    <property type="protein sequence ID" value="OGK29682.1"/>
    <property type="molecule type" value="Genomic_DNA"/>
</dbReference>
<dbReference type="Proteomes" id="UP000178098">
    <property type="component" value="Unassembled WGS sequence"/>
</dbReference>